<evidence type="ECO:0000256" key="1">
    <source>
        <dbReference type="ARBA" id="ARBA00023157"/>
    </source>
</evidence>
<dbReference type="InterPro" id="IPR038703">
    <property type="entry name" value="YebF/Cmi_sf"/>
</dbReference>
<evidence type="ECO:0000313" key="6">
    <source>
        <dbReference type="Proteomes" id="UP000019028"/>
    </source>
</evidence>
<dbReference type="InterPro" id="IPR025603">
    <property type="entry name" value="YebF/ColM_immunity"/>
</dbReference>
<evidence type="ECO:0000256" key="4">
    <source>
        <dbReference type="SAM" id="SignalP"/>
    </source>
</evidence>
<dbReference type="OrthoDB" id="6454940at2"/>
<accession>W0HW55</accession>
<dbReference type="KEGG" id="sod:Sant_1703"/>
<dbReference type="Gene3D" id="3.10.450.300">
    <property type="entry name" value="YebF/Colicin-M immunity protein"/>
    <property type="match status" value="1"/>
</dbReference>
<dbReference type="PROSITE" id="PS51979">
    <property type="entry name" value="YEBF_CMI"/>
    <property type="match status" value="1"/>
</dbReference>
<organism evidence="5 6">
    <name type="scientific">Sodalis praecaptivus</name>
    <dbReference type="NCBI Taxonomy" id="1239307"/>
    <lineage>
        <taxon>Bacteria</taxon>
        <taxon>Pseudomonadati</taxon>
        <taxon>Pseudomonadota</taxon>
        <taxon>Gammaproteobacteria</taxon>
        <taxon>Enterobacterales</taxon>
        <taxon>Bruguierivoracaceae</taxon>
        <taxon>Sodalis</taxon>
    </lineage>
</organism>
<proteinExistence type="predicted"/>
<dbReference type="Pfam" id="PF13995">
    <property type="entry name" value="YebF"/>
    <property type="match status" value="1"/>
</dbReference>
<keyword evidence="4" id="KW-0732">Signal</keyword>
<feature type="compositionally biased region" description="Polar residues" evidence="3">
    <location>
        <begin position="36"/>
        <end position="74"/>
    </location>
</feature>
<sequence>MRKTGNRVVGMLVAGLLVSSISARADDETPTPVPAQDTTGQSTQQAAGDSQQPITPPGANTPQPQDENNAASNGSGDGTGTSPAPGGSANATSAAPSGSANAPDTPPASNGDGDHAAPQSNTSSAAPAGNGKGNDDNAAAGQNGKEPAVASAPKSGANGAAAADKRTAAKKAAADKAAKAKSTKPGPAAATPEIAKVAPCPDLNAAQVAELIDQDYTENRFQRSEQDQQAAGGRNINAWVNPEDVTGVGDVWQAPLKVRGNEQDLNYAVTLDCTKGEITYRLNK</sequence>
<name>W0HW55_9GAMM</name>
<dbReference type="Proteomes" id="UP000019028">
    <property type="component" value="Chromosome"/>
</dbReference>
<feature type="region of interest" description="Disordered" evidence="3">
    <location>
        <begin position="23"/>
        <end position="198"/>
    </location>
</feature>
<feature type="chain" id="PRO_5004789680" evidence="4">
    <location>
        <begin position="26"/>
        <end position="284"/>
    </location>
</feature>
<gene>
    <name evidence="5" type="ORF">Sant_1703</name>
</gene>
<feature type="compositionally biased region" description="Basic and acidic residues" evidence="3">
    <location>
        <begin position="163"/>
        <end position="178"/>
    </location>
</feature>
<protein>
    <submittedName>
        <fullName evidence="5">Uncharacterized protein</fullName>
    </submittedName>
</protein>
<dbReference type="AlphaFoldDB" id="W0HW55"/>
<keyword evidence="1 2" id="KW-1015">Disulfide bond</keyword>
<feature type="disulfide bond" evidence="2">
    <location>
        <begin position="200"/>
        <end position="273"/>
    </location>
</feature>
<feature type="compositionally biased region" description="Polar residues" evidence="3">
    <location>
        <begin position="89"/>
        <end position="102"/>
    </location>
</feature>
<dbReference type="HOGENOM" id="CLU_1029302_0_0_6"/>
<evidence type="ECO:0000313" key="5">
    <source>
        <dbReference type="EMBL" id="AHF76757.1"/>
    </source>
</evidence>
<evidence type="ECO:0000256" key="2">
    <source>
        <dbReference type="PROSITE-ProRule" id="PRU01323"/>
    </source>
</evidence>
<feature type="compositionally biased region" description="Low complexity" evidence="3">
    <location>
        <begin position="150"/>
        <end position="162"/>
    </location>
</feature>
<dbReference type="RefSeq" id="WP_081730437.1">
    <property type="nucleotide sequence ID" value="NZ_CP006569.1"/>
</dbReference>
<dbReference type="EMBL" id="CP006569">
    <property type="protein sequence ID" value="AHF76757.1"/>
    <property type="molecule type" value="Genomic_DNA"/>
</dbReference>
<feature type="signal peptide" evidence="4">
    <location>
        <begin position="1"/>
        <end position="25"/>
    </location>
</feature>
<evidence type="ECO:0000256" key="3">
    <source>
        <dbReference type="SAM" id="MobiDB-lite"/>
    </source>
</evidence>
<reference evidence="5 6" key="1">
    <citation type="journal article" date="2014" name="Genome Biol. Evol.">
        <title>Genome degeneration and adaptation in a nascent stage of symbiosis.</title>
        <authorList>
            <person name="Oakeson K.F."/>
            <person name="Gil R."/>
            <person name="Clayton A.L."/>
            <person name="Dunn D.M."/>
            <person name="von Niederhausern A.C."/>
            <person name="Hamil C."/>
            <person name="Aoyagi A."/>
            <person name="Duval B."/>
            <person name="Baca A."/>
            <person name="Silva F.J."/>
            <person name="Vallier A."/>
            <person name="Jackson D.G."/>
            <person name="Latorre A."/>
            <person name="Weiss R.B."/>
            <person name="Heddi A."/>
            <person name="Moya A."/>
            <person name="Dale C."/>
        </authorList>
    </citation>
    <scope>NUCLEOTIDE SEQUENCE [LARGE SCALE GENOMIC DNA]</scope>
    <source>
        <strain evidence="5 6">HS1</strain>
    </source>
</reference>
<dbReference type="PATRIC" id="fig|1239307.3.peg.1866"/>
<keyword evidence="6" id="KW-1185">Reference proteome</keyword>